<proteinExistence type="predicted"/>
<keyword evidence="3" id="KW-1185">Reference proteome</keyword>
<accession>A0A016WG99</accession>
<evidence type="ECO:0000313" key="2">
    <source>
        <dbReference type="EMBL" id="EYC38621.1"/>
    </source>
</evidence>
<sequence>MSEQSQIANSIELDAFPMDEPNQRDELVLRKTRLHKLMRVVQDIAKQDVAQMSLSLKAIHDRLEILRNLPSLLESQVDGGTCSRRRTGEEAANLARACIDGECRAIDAELGKLGKVEDQLNEIVVLVTEALPSTINEILAQLSSHVVPGPSTARPVEPAITCALSDDDALQNMKFHAGSNPIGDVHGEDKRLQAPSSTRSKQRDPWEFRRAKIGSQEKTRVMSASSPSTSGLSSDCHYIPTTSAPKHHQQHSVVPLEGSTHGNFCVGDFTEFQGF</sequence>
<evidence type="ECO:0000256" key="1">
    <source>
        <dbReference type="SAM" id="MobiDB-lite"/>
    </source>
</evidence>
<gene>
    <name evidence="2" type="primary">Acey_s0706.g1696</name>
    <name evidence="2" type="ORF">Y032_0706g1696</name>
</gene>
<feature type="compositionally biased region" description="Basic and acidic residues" evidence="1">
    <location>
        <begin position="201"/>
        <end position="220"/>
    </location>
</feature>
<reference evidence="3" key="1">
    <citation type="journal article" date="2015" name="Nat. Genet.">
        <title>The genome and transcriptome of the zoonotic hookworm Ancylostoma ceylanicum identify infection-specific gene families.</title>
        <authorList>
            <person name="Schwarz E.M."/>
            <person name="Hu Y."/>
            <person name="Antoshechkin I."/>
            <person name="Miller M.M."/>
            <person name="Sternberg P.W."/>
            <person name="Aroian R.V."/>
        </authorList>
    </citation>
    <scope>NUCLEOTIDE SEQUENCE</scope>
    <source>
        <strain evidence="3">HY135</strain>
    </source>
</reference>
<comment type="caution">
    <text evidence="2">The sequence shown here is derived from an EMBL/GenBank/DDBJ whole genome shotgun (WGS) entry which is preliminary data.</text>
</comment>
<feature type="region of interest" description="Disordered" evidence="1">
    <location>
        <begin position="178"/>
        <end position="257"/>
    </location>
</feature>
<protein>
    <submittedName>
        <fullName evidence="2">Uncharacterized protein</fullName>
    </submittedName>
</protein>
<dbReference type="EMBL" id="JARK01000306">
    <property type="protein sequence ID" value="EYC38621.1"/>
    <property type="molecule type" value="Genomic_DNA"/>
</dbReference>
<organism evidence="2 3">
    <name type="scientific">Ancylostoma ceylanicum</name>
    <dbReference type="NCBI Taxonomy" id="53326"/>
    <lineage>
        <taxon>Eukaryota</taxon>
        <taxon>Metazoa</taxon>
        <taxon>Ecdysozoa</taxon>
        <taxon>Nematoda</taxon>
        <taxon>Chromadorea</taxon>
        <taxon>Rhabditida</taxon>
        <taxon>Rhabditina</taxon>
        <taxon>Rhabditomorpha</taxon>
        <taxon>Strongyloidea</taxon>
        <taxon>Ancylostomatidae</taxon>
        <taxon>Ancylostomatinae</taxon>
        <taxon>Ancylostoma</taxon>
    </lineage>
</organism>
<evidence type="ECO:0000313" key="3">
    <source>
        <dbReference type="Proteomes" id="UP000024635"/>
    </source>
</evidence>
<name>A0A016WG99_9BILA</name>
<feature type="compositionally biased region" description="Low complexity" evidence="1">
    <location>
        <begin position="223"/>
        <end position="234"/>
    </location>
</feature>
<dbReference type="Proteomes" id="UP000024635">
    <property type="component" value="Unassembled WGS sequence"/>
</dbReference>
<dbReference type="AlphaFoldDB" id="A0A016WG99"/>
<dbReference type="OrthoDB" id="5887187at2759"/>